<accession>A0A8S2HCA5</accession>
<dbReference type="Proteomes" id="UP000682733">
    <property type="component" value="Unassembled WGS sequence"/>
</dbReference>
<dbReference type="PROSITE" id="PS51886">
    <property type="entry name" value="TLDC"/>
    <property type="match status" value="1"/>
</dbReference>
<evidence type="ECO:0000313" key="5">
    <source>
        <dbReference type="Proteomes" id="UP000682733"/>
    </source>
</evidence>
<dbReference type="SMART" id="SM00584">
    <property type="entry name" value="TLDc"/>
    <property type="match status" value="1"/>
</dbReference>
<dbReference type="AlphaFoldDB" id="A0A8S2HCA5"/>
<dbReference type="Proteomes" id="UP000677228">
    <property type="component" value="Unassembled WGS sequence"/>
</dbReference>
<evidence type="ECO:0000313" key="4">
    <source>
        <dbReference type="EMBL" id="CAF3627958.1"/>
    </source>
</evidence>
<organism evidence="4 5">
    <name type="scientific">Didymodactylos carnosus</name>
    <dbReference type="NCBI Taxonomy" id="1234261"/>
    <lineage>
        <taxon>Eukaryota</taxon>
        <taxon>Metazoa</taxon>
        <taxon>Spiralia</taxon>
        <taxon>Gnathifera</taxon>
        <taxon>Rotifera</taxon>
        <taxon>Eurotatoria</taxon>
        <taxon>Bdelloidea</taxon>
        <taxon>Philodinida</taxon>
        <taxon>Philodinidae</taxon>
        <taxon>Didymodactylos</taxon>
    </lineage>
</organism>
<comment type="caution">
    <text evidence="4">The sequence shown here is derived from an EMBL/GenBank/DDBJ whole genome shotgun (WGS) entry which is preliminary data.</text>
</comment>
<feature type="coiled-coil region" evidence="1">
    <location>
        <begin position="74"/>
        <end position="116"/>
    </location>
</feature>
<protein>
    <recommendedName>
        <fullName evidence="2">TLDc domain-containing protein</fullName>
    </recommendedName>
</protein>
<dbReference type="EMBL" id="CAJNOK010002061">
    <property type="protein sequence ID" value="CAF0842958.1"/>
    <property type="molecule type" value="Genomic_DNA"/>
</dbReference>
<keyword evidence="1" id="KW-0175">Coiled coil</keyword>
<dbReference type="Pfam" id="PF07534">
    <property type="entry name" value="TLD"/>
    <property type="match status" value="1"/>
</dbReference>
<evidence type="ECO:0000313" key="3">
    <source>
        <dbReference type="EMBL" id="CAF0842958.1"/>
    </source>
</evidence>
<sequence>MAASLNRNKPRECVLCQERNEKGRGVTICAGCSQIFCDTHYLEHRQMIYKQFDRLIQKHDLLIEQQAISQQHSNQSQDKQLSQLVQEIDEWQKEMIDATKNAAAKAKAKLRETLNKEHDQVTHTFKHITNDLRLKQSKRDYNEIDVEEWTQRLEELGEQLNQLQTSSSSKIQLKIDRSIDFANIINIRVIEHNKFISSTAHTMNEQLFKGGTLLDNHQHQLKLNEFCGKPRRTWNLIYKATRDGFDAKNFHGQRDGRNSTITLLQTQKDHYLFGGYTSVPWTSTGGRQQDATAFLFTLTNPHNHPVAKFNIEKTTQSCAVYHHKNYGPIFGTPNSTAYRRPHS</sequence>
<evidence type="ECO:0000259" key="2">
    <source>
        <dbReference type="PROSITE" id="PS51886"/>
    </source>
</evidence>
<reference evidence="4" key="1">
    <citation type="submission" date="2021-02" db="EMBL/GenBank/DDBJ databases">
        <authorList>
            <person name="Nowell W R."/>
        </authorList>
    </citation>
    <scope>NUCLEOTIDE SEQUENCE</scope>
</reference>
<gene>
    <name evidence="3" type="ORF">OVA965_LOCUS6739</name>
    <name evidence="4" type="ORF">TMI583_LOCUS6735</name>
</gene>
<dbReference type="EMBL" id="CAJOBA010002061">
    <property type="protein sequence ID" value="CAF3627958.1"/>
    <property type="molecule type" value="Genomic_DNA"/>
</dbReference>
<dbReference type="PANTHER" id="PTHR23354">
    <property type="entry name" value="NUCLEOLAR PROTEIN 7/ESTROGEN RECEPTOR COACTIVATOR-RELATED"/>
    <property type="match status" value="1"/>
</dbReference>
<evidence type="ECO:0000256" key="1">
    <source>
        <dbReference type="SAM" id="Coils"/>
    </source>
</evidence>
<feature type="domain" description="TLDc" evidence="2">
    <location>
        <begin position="212"/>
        <end position="343"/>
    </location>
</feature>
<name>A0A8S2HCA5_9BILA</name>
<dbReference type="InterPro" id="IPR006571">
    <property type="entry name" value="TLDc_dom"/>
</dbReference>
<proteinExistence type="predicted"/>
<dbReference type="PANTHER" id="PTHR23354:SF122">
    <property type="entry name" value="GTPASE-ACTIVATING PROTEIN SKYWALKER"/>
    <property type="match status" value="1"/>
</dbReference>